<feature type="region of interest" description="Disordered" evidence="1">
    <location>
        <begin position="427"/>
        <end position="500"/>
    </location>
</feature>
<dbReference type="SUPFAM" id="SSF57701">
    <property type="entry name" value="Zn2/Cys6 DNA-binding domain"/>
    <property type="match status" value="1"/>
</dbReference>
<protein>
    <recommendedName>
        <fullName evidence="2">Zn(2)-C6 fungal-type domain-containing protein</fullName>
    </recommendedName>
</protein>
<dbReference type="Proteomes" id="UP000268093">
    <property type="component" value="Unassembled WGS sequence"/>
</dbReference>
<keyword evidence="4" id="KW-1185">Reference proteome</keyword>
<sequence length="526" mass="57790">MSDNLVSMHVRGAHGHDLSCANIIQNPVLLDQQLPTITPTSIPDNLTCMFENYIRTDSEVQVDMTDAPDEIVEPGLLQASETSHESNSNIPMDLVAADSIPTLPNDTELQMYQVPPAMSTATNIFLPSNEIYSPLPTSPPHLHMLLGNLPAVSNLLLQQLYPQTVATSEPNSLVLPSATQQLFSQMIFPPESTSFNLPLSSPVQLHPQTPLPPGPIASSLLPSTLPPCPQELPGMHMFMEGMSSPSASCHQFETTSSLPYTTVYTNTSGMCSSLLPVSGIPTPMKYFETQHHEQGSLKDFDGSPKRPRPFEDGLQIVHQTGQEIYYEPRSKKARACSSRTRLSTTKKAPSCRSCHKSKKRCDRRSPCGECERKKTKCRYPDFDYQARPPHIAVKDLNPESASRPNFLAEKDETGFLHSLFGWMSKSGNGSNNGNDGNESKNDGDDCDDKNDEDEDGSNQNRKPDNSNHERESGRSNSDGNGGSGSSSGDNTSRRSSCASRRPCNILSKTLPHAQPKIRLDFRVCVY</sequence>
<dbReference type="PROSITE" id="PS50048">
    <property type="entry name" value="ZN2_CY6_FUNGAL_2"/>
    <property type="match status" value="1"/>
</dbReference>
<evidence type="ECO:0000259" key="2">
    <source>
        <dbReference type="PROSITE" id="PS50048"/>
    </source>
</evidence>
<feature type="compositionally biased region" description="Low complexity" evidence="1">
    <location>
        <begin position="486"/>
        <end position="500"/>
    </location>
</feature>
<dbReference type="Pfam" id="PF00172">
    <property type="entry name" value="Zn_clus"/>
    <property type="match status" value="1"/>
</dbReference>
<feature type="compositionally biased region" description="Acidic residues" evidence="1">
    <location>
        <begin position="444"/>
        <end position="456"/>
    </location>
</feature>
<dbReference type="EMBL" id="RBNI01000379">
    <property type="protein sequence ID" value="RUP51868.1"/>
    <property type="molecule type" value="Genomic_DNA"/>
</dbReference>
<accession>A0A433DLV6</accession>
<evidence type="ECO:0000256" key="1">
    <source>
        <dbReference type="SAM" id="MobiDB-lite"/>
    </source>
</evidence>
<name>A0A433DLV6_9FUNG</name>
<dbReference type="PROSITE" id="PS00463">
    <property type="entry name" value="ZN2_CY6_FUNGAL_1"/>
    <property type="match status" value="1"/>
</dbReference>
<reference evidence="3 4" key="1">
    <citation type="journal article" date="2018" name="New Phytol.">
        <title>Phylogenomics of Endogonaceae and evolution of mycorrhizas within Mucoromycota.</title>
        <authorList>
            <person name="Chang Y."/>
            <person name="Desiro A."/>
            <person name="Na H."/>
            <person name="Sandor L."/>
            <person name="Lipzen A."/>
            <person name="Clum A."/>
            <person name="Barry K."/>
            <person name="Grigoriev I.V."/>
            <person name="Martin F.M."/>
            <person name="Stajich J.E."/>
            <person name="Smith M.E."/>
            <person name="Bonito G."/>
            <person name="Spatafora J.W."/>
        </authorList>
    </citation>
    <scope>NUCLEOTIDE SEQUENCE [LARGE SCALE GENOMIC DNA]</scope>
    <source>
        <strain evidence="3 4">GMNB39</strain>
    </source>
</reference>
<feature type="compositionally biased region" description="Basic and acidic residues" evidence="1">
    <location>
        <begin position="461"/>
        <end position="473"/>
    </location>
</feature>
<dbReference type="GO" id="GO:0000981">
    <property type="term" value="F:DNA-binding transcription factor activity, RNA polymerase II-specific"/>
    <property type="evidence" value="ECO:0007669"/>
    <property type="project" value="InterPro"/>
</dbReference>
<dbReference type="Gene3D" id="4.10.240.10">
    <property type="entry name" value="Zn(2)-C6 fungal-type DNA-binding domain"/>
    <property type="match status" value="1"/>
</dbReference>
<feature type="domain" description="Zn(2)-C6 fungal-type" evidence="2">
    <location>
        <begin position="350"/>
        <end position="379"/>
    </location>
</feature>
<dbReference type="SMART" id="SM00066">
    <property type="entry name" value="GAL4"/>
    <property type="match status" value="1"/>
</dbReference>
<dbReference type="GO" id="GO:0008270">
    <property type="term" value="F:zinc ion binding"/>
    <property type="evidence" value="ECO:0007669"/>
    <property type="project" value="InterPro"/>
</dbReference>
<proteinExistence type="predicted"/>
<evidence type="ECO:0000313" key="3">
    <source>
        <dbReference type="EMBL" id="RUP51868.1"/>
    </source>
</evidence>
<dbReference type="InterPro" id="IPR001138">
    <property type="entry name" value="Zn2Cys6_DnaBD"/>
</dbReference>
<dbReference type="AlphaFoldDB" id="A0A433DLV6"/>
<comment type="caution">
    <text evidence="3">The sequence shown here is derived from an EMBL/GenBank/DDBJ whole genome shotgun (WGS) entry which is preliminary data.</text>
</comment>
<dbReference type="OrthoDB" id="2269373at2759"/>
<evidence type="ECO:0000313" key="4">
    <source>
        <dbReference type="Proteomes" id="UP000268093"/>
    </source>
</evidence>
<feature type="compositionally biased region" description="Low complexity" evidence="1">
    <location>
        <begin position="427"/>
        <end position="436"/>
    </location>
</feature>
<gene>
    <name evidence="3" type="ORF">BC936DRAFT_145033</name>
</gene>
<dbReference type="InterPro" id="IPR036864">
    <property type="entry name" value="Zn2-C6_fun-type_DNA-bd_sf"/>
</dbReference>
<organism evidence="3 4">
    <name type="scientific">Jimgerdemannia flammicorona</name>
    <dbReference type="NCBI Taxonomy" id="994334"/>
    <lineage>
        <taxon>Eukaryota</taxon>
        <taxon>Fungi</taxon>
        <taxon>Fungi incertae sedis</taxon>
        <taxon>Mucoromycota</taxon>
        <taxon>Mucoromycotina</taxon>
        <taxon>Endogonomycetes</taxon>
        <taxon>Endogonales</taxon>
        <taxon>Endogonaceae</taxon>
        <taxon>Jimgerdemannia</taxon>
    </lineage>
</organism>
<dbReference type="CDD" id="cd00067">
    <property type="entry name" value="GAL4"/>
    <property type="match status" value="1"/>
</dbReference>